<dbReference type="RefSeq" id="WP_157615051.1">
    <property type="nucleotide sequence ID" value="NZ_CP046622.1"/>
</dbReference>
<dbReference type="PANTHER" id="PTHR43065">
    <property type="entry name" value="SENSOR HISTIDINE KINASE"/>
    <property type="match status" value="1"/>
</dbReference>
<evidence type="ECO:0000259" key="9">
    <source>
        <dbReference type="PROSITE" id="PS50112"/>
    </source>
</evidence>
<dbReference type="InterPro" id="IPR035965">
    <property type="entry name" value="PAS-like_dom_sf"/>
</dbReference>
<dbReference type="InterPro" id="IPR013656">
    <property type="entry name" value="PAS_4"/>
</dbReference>
<name>A0A6I6HL97_VARPD</name>
<dbReference type="PRINTS" id="PR00344">
    <property type="entry name" value="BCTRLSENSOR"/>
</dbReference>
<evidence type="ECO:0000313" key="12">
    <source>
        <dbReference type="Proteomes" id="UP000425817"/>
    </source>
</evidence>
<sequence>MPSQTASVSSATLLQDTAPIVEQLPAAIFCKDTAGRFVFVNERFSQLKRTSADRILGRTATEIASSEAAQEPDSPWRLELAEREDRQHAQIIQTGQQLERDEVLSGAGGQPPQTWQVVESAVLGPGGAVIGSQGVMLDVTRRHREDEMLANERDLLRALLDNSPDHIYFKDGQSRFIKTSTAQALEFGMSTPEGLVGKSDFDVFSEDHARPAFEDEQEIIRTGLPMIGKVEKETWIDGRPDTWALTTKMPLRNRAGEIIGTFGITKNISDLKEAERQIAEVHKQLVEASHLAGMARIATNVLHNVGNVLNSVNVSAALILSRVRASKVAGLARAVQLLDEHADDLGAFLASDPKGKMLPGYLRQLASALVAEQDDAIRELAALSKNVEHIKEIIAAQQAHAGASRLLEKVQIRDLIEDALRINEEALKRRQMAIDKEIASVPELLLDHGRILQILVNLISNAEQAMDGVTDREPRLTVRVDLTPAQRLRICVADNGVGIETQTLTQVFVHGFTTKKTGHGFGLHSAVIAAHEMGGTLTAHSEGPGTGAAFTLELPVETKGAAPLSAG</sequence>
<dbReference type="PROSITE" id="PS50113">
    <property type="entry name" value="PAC"/>
    <property type="match status" value="1"/>
</dbReference>
<dbReference type="GO" id="GO:0000160">
    <property type="term" value="P:phosphorelay signal transduction system"/>
    <property type="evidence" value="ECO:0007669"/>
    <property type="project" value="UniProtKB-KW"/>
</dbReference>
<dbReference type="OrthoDB" id="149796at2"/>
<keyword evidence="4" id="KW-0547">Nucleotide-binding</keyword>
<keyword evidence="5" id="KW-0418">Kinase</keyword>
<dbReference type="InterPro" id="IPR004358">
    <property type="entry name" value="Sig_transdc_His_kin-like_C"/>
</dbReference>
<evidence type="ECO:0000256" key="3">
    <source>
        <dbReference type="ARBA" id="ARBA00022679"/>
    </source>
</evidence>
<dbReference type="Pfam" id="PF02518">
    <property type="entry name" value="HATPase_c"/>
    <property type="match status" value="1"/>
</dbReference>
<dbReference type="InterPro" id="IPR000014">
    <property type="entry name" value="PAS"/>
</dbReference>
<dbReference type="InterPro" id="IPR003594">
    <property type="entry name" value="HATPase_dom"/>
</dbReference>
<dbReference type="SMART" id="SM00091">
    <property type="entry name" value="PAS"/>
    <property type="match status" value="2"/>
</dbReference>
<dbReference type="SUPFAM" id="SSF55785">
    <property type="entry name" value="PYP-like sensor domain (PAS domain)"/>
    <property type="match status" value="2"/>
</dbReference>
<evidence type="ECO:0000256" key="1">
    <source>
        <dbReference type="ARBA" id="ARBA00000085"/>
    </source>
</evidence>
<dbReference type="SUPFAM" id="SSF55874">
    <property type="entry name" value="ATPase domain of HSP90 chaperone/DNA topoisomerase II/histidine kinase"/>
    <property type="match status" value="1"/>
</dbReference>
<dbReference type="InterPro" id="IPR000700">
    <property type="entry name" value="PAS-assoc_C"/>
</dbReference>
<evidence type="ECO:0000256" key="2">
    <source>
        <dbReference type="ARBA" id="ARBA00012438"/>
    </source>
</evidence>
<dbReference type="Gene3D" id="3.30.565.10">
    <property type="entry name" value="Histidine kinase-like ATPase, C-terminal domain"/>
    <property type="match status" value="1"/>
</dbReference>
<dbReference type="PANTHER" id="PTHR43065:SF46">
    <property type="entry name" value="C4-DICARBOXYLATE TRANSPORT SENSOR PROTEIN DCTB"/>
    <property type="match status" value="1"/>
</dbReference>
<evidence type="ECO:0000256" key="4">
    <source>
        <dbReference type="ARBA" id="ARBA00022741"/>
    </source>
</evidence>
<protein>
    <recommendedName>
        <fullName evidence="2">histidine kinase</fullName>
        <ecNumber evidence="2">2.7.13.3</ecNumber>
    </recommendedName>
</protein>
<keyword evidence="7" id="KW-0902">Two-component regulatory system</keyword>
<dbReference type="AlphaFoldDB" id="A0A6I6HL97"/>
<reference evidence="11 12" key="1">
    <citation type="submission" date="2019-12" db="EMBL/GenBank/DDBJ databases">
        <title>Hybrid Genome Assemblies of two High G+C Isolates from Undergraduate Microbiology Courses.</title>
        <authorList>
            <person name="Ne Ville C.J."/>
            <person name="Enright D."/>
            <person name="Hernandez I."/>
            <person name="Dodsworth J."/>
            <person name="Orwin P.M."/>
        </authorList>
    </citation>
    <scope>NUCLEOTIDE SEQUENCE [LARGE SCALE GENOMIC DNA]</scope>
    <source>
        <strain evidence="11 12">CSUSB</strain>
    </source>
</reference>
<dbReference type="PROSITE" id="PS50109">
    <property type="entry name" value="HIS_KIN"/>
    <property type="match status" value="1"/>
</dbReference>
<evidence type="ECO:0000259" key="8">
    <source>
        <dbReference type="PROSITE" id="PS50109"/>
    </source>
</evidence>
<evidence type="ECO:0000256" key="5">
    <source>
        <dbReference type="ARBA" id="ARBA00022777"/>
    </source>
</evidence>
<evidence type="ECO:0000256" key="7">
    <source>
        <dbReference type="ARBA" id="ARBA00023012"/>
    </source>
</evidence>
<feature type="domain" description="Histidine kinase" evidence="8">
    <location>
        <begin position="357"/>
        <end position="558"/>
    </location>
</feature>
<dbReference type="SMART" id="SM00387">
    <property type="entry name" value="HATPase_c"/>
    <property type="match status" value="1"/>
</dbReference>
<dbReference type="PROSITE" id="PS50112">
    <property type="entry name" value="PAS"/>
    <property type="match status" value="1"/>
</dbReference>
<dbReference type="Proteomes" id="UP000425817">
    <property type="component" value="Chromosome"/>
</dbReference>
<gene>
    <name evidence="11" type="ORF">GOQ09_19620</name>
</gene>
<accession>A0A6I6HL97</accession>
<dbReference type="InterPro" id="IPR005467">
    <property type="entry name" value="His_kinase_dom"/>
</dbReference>
<dbReference type="EC" id="2.7.13.3" evidence="2"/>
<dbReference type="NCBIfam" id="TIGR00229">
    <property type="entry name" value="sensory_box"/>
    <property type="match status" value="1"/>
</dbReference>
<keyword evidence="3" id="KW-0808">Transferase</keyword>
<evidence type="ECO:0000259" key="10">
    <source>
        <dbReference type="PROSITE" id="PS50113"/>
    </source>
</evidence>
<comment type="catalytic activity">
    <reaction evidence="1">
        <text>ATP + protein L-histidine = ADP + protein N-phospho-L-histidine.</text>
        <dbReference type="EC" id="2.7.13.3"/>
    </reaction>
</comment>
<organism evidence="11 12">
    <name type="scientific">Variovorax paradoxus</name>
    <dbReference type="NCBI Taxonomy" id="34073"/>
    <lineage>
        <taxon>Bacteria</taxon>
        <taxon>Pseudomonadati</taxon>
        <taxon>Pseudomonadota</taxon>
        <taxon>Betaproteobacteria</taxon>
        <taxon>Burkholderiales</taxon>
        <taxon>Comamonadaceae</taxon>
        <taxon>Variovorax</taxon>
    </lineage>
</organism>
<dbReference type="GO" id="GO:0004673">
    <property type="term" value="F:protein histidine kinase activity"/>
    <property type="evidence" value="ECO:0007669"/>
    <property type="project" value="UniProtKB-EC"/>
</dbReference>
<feature type="domain" description="PAS" evidence="9">
    <location>
        <begin position="20"/>
        <end position="59"/>
    </location>
</feature>
<dbReference type="Pfam" id="PF08448">
    <property type="entry name" value="PAS_4"/>
    <property type="match status" value="2"/>
</dbReference>
<keyword evidence="6" id="KW-0067">ATP-binding</keyword>
<proteinExistence type="predicted"/>
<dbReference type="EMBL" id="CP046622">
    <property type="protein sequence ID" value="QGW83659.1"/>
    <property type="molecule type" value="Genomic_DNA"/>
</dbReference>
<dbReference type="GO" id="GO:0005524">
    <property type="term" value="F:ATP binding"/>
    <property type="evidence" value="ECO:0007669"/>
    <property type="project" value="UniProtKB-KW"/>
</dbReference>
<dbReference type="Gene3D" id="3.30.450.20">
    <property type="entry name" value="PAS domain"/>
    <property type="match status" value="2"/>
</dbReference>
<feature type="domain" description="PAC" evidence="10">
    <location>
        <begin position="228"/>
        <end position="280"/>
    </location>
</feature>
<dbReference type="InterPro" id="IPR036890">
    <property type="entry name" value="HATPase_C_sf"/>
</dbReference>
<evidence type="ECO:0000313" key="11">
    <source>
        <dbReference type="EMBL" id="QGW83659.1"/>
    </source>
</evidence>
<evidence type="ECO:0000256" key="6">
    <source>
        <dbReference type="ARBA" id="ARBA00022840"/>
    </source>
</evidence>